<evidence type="ECO:0000256" key="2">
    <source>
        <dbReference type="PROSITE-ProRule" id="PRU00117"/>
    </source>
</evidence>
<dbReference type="InterPro" id="IPR036612">
    <property type="entry name" value="KH_dom_type_1_sf"/>
</dbReference>
<dbReference type="SMART" id="SM00322">
    <property type="entry name" value="KH"/>
    <property type="match status" value="3"/>
</dbReference>
<reference evidence="5 6" key="1">
    <citation type="journal article" date="2024" name="Science">
        <title>Giant polyketide synthase enzymes in the biosynthesis of giant marine polyether toxins.</title>
        <authorList>
            <person name="Fallon T.R."/>
            <person name="Shende V.V."/>
            <person name="Wierzbicki I.H."/>
            <person name="Pendleton A.L."/>
            <person name="Watervoot N.F."/>
            <person name="Auber R.P."/>
            <person name="Gonzalez D.J."/>
            <person name="Wisecaver J.H."/>
            <person name="Moore B.S."/>
        </authorList>
    </citation>
    <scope>NUCLEOTIDE SEQUENCE [LARGE SCALE GENOMIC DNA]</scope>
    <source>
        <strain evidence="5 6">12B1</strain>
    </source>
</reference>
<dbReference type="GO" id="GO:0003723">
    <property type="term" value="F:RNA binding"/>
    <property type="evidence" value="ECO:0007669"/>
    <property type="project" value="UniProtKB-UniRule"/>
</dbReference>
<feature type="domain" description="K Homology" evidence="4">
    <location>
        <begin position="266"/>
        <end position="340"/>
    </location>
</feature>
<keyword evidence="6" id="KW-1185">Reference proteome</keyword>
<organism evidence="5 6">
    <name type="scientific">Prymnesium parvum</name>
    <name type="common">Toxic golden alga</name>
    <dbReference type="NCBI Taxonomy" id="97485"/>
    <lineage>
        <taxon>Eukaryota</taxon>
        <taxon>Haptista</taxon>
        <taxon>Haptophyta</taxon>
        <taxon>Prymnesiophyceae</taxon>
        <taxon>Prymnesiales</taxon>
        <taxon>Prymnesiaceae</taxon>
        <taxon>Prymnesium</taxon>
    </lineage>
</organism>
<dbReference type="InterPro" id="IPR004088">
    <property type="entry name" value="KH_dom_type_1"/>
</dbReference>
<dbReference type="CDD" id="cd00105">
    <property type="entry name" value="KH-I"/>
    <property type="match status" value="2"/>
</dbReference>
<gene>
    <name evidence="5" type="ORF">AB1Y20_004343</name>
</gene>
<dbReference type="Pfam" id="PF00013">
    <property type="entry name" value="KH_1"/>
    <property type="match status" value="2"/>
</dbReference>
<dbReference type="SUPFAM" id="SSF54791">
    <property type="entry name" value="Eukaryotic type KH-domain (KH-domain type I)"/>
    <property type="match status" value="3"/>
</dbReference>
<dbReference type="InterPro" id="IPR004087">
    <property type="entry name" value="KH_dom"/>
</dbReference>
<evidence type="ECO:0000256" key="1">
    <source>
        <dbReference type="ARBA" id="ARBA00022737"/>
    </source>
</evidence>
<protein>
    <recommendedName>
        <fullName evidence="4">K Homology domain-containing protein</fullName>
    </recommendedName>
</protein>
<accession>A0AB34IVY8</accession>
<dbReference type="Proteomes" id="UP001515480">
    <property type="component" value="Unassembled WGS sequence"/>
</dbReference>
<dbReference type="PROSITE" id="PS50084">
    <property type="entry name" value="KH_TYPE_1"/>
    <property type="match status" value="2"/>
</dbReference>
<evidence type="ECO:0000259" key="4">
    <source>
        <dbReference type="SMART" id="SM00322"/>
    </source>
</evidence>
<feature type="domain" description="K Homology" evidence="4">
    <location>
        <begin position="33"/>
        <end position="107"/>
    </location>
</feature>
<evidence type="ECO:0000313" key="6">
    <source>
        <dbReference type="Proteomes" id="UP001515480"/>
    </source>
</evidence>
<dbReference type="AlphaFoldDB" id="A0AB34IVY8"/>
<keyword evidence="2" id="KW-0694">RNA-binding</keyword>
<keyword evidence="1" id="KW-0677">Repeat</keyword>
<sequence>MAESRASALPAADWPPPSSGEGRRIAESLARPGARRHDVLVGKAAIGRLIGRGGGAYRELVARTGCAVFILDKEAPPAAPAGQRLVCLVGTEHQVAAAAAEVAAVVAQTLAEPQSGGGQRAHGCPPAMGWQWPGGAECMSVGTRGVNGGSFCGAQGHYANAGLLSAQCAAVQHAHACEQHAQAEQLQRLLPPFAAPSLLHPSCGWGMAGWMGSADAHATASCSAAAMGYGFEAPAVLPEFQRLADDYPPPTSDVAAQIAACEAIPGNVRHDVLVDKGVMAHLIGVGGKFHKALTARTGCCIKLLDNEAPPGTDANVRLVVLVGTPLAVTAATLEVMDVIDKHDSVQASSAAEVTYPFQRRRDGWAESTPEGSLIALAEAARGATRHDELVHKDVCDLLLASGGAVHSQLCATTGASIFVLGKHPPPGESAELRLIVYVGLPERIHAAHMQMQELMHDATMRRGIKRHIDDDDHVLSMFCGAYEWKLRVRFLSDQATGMA</sequence>
<feature type="domain" description="K Homology" evidence="4">
    <location>
        <begin position="382"/>
        <end position="456"/>
    </location>
</feature>
<evidence type="ECO:0000313" key="5">
    <source>
        <dbReference type="EMBL" id="KAL1508226.1"/>
    </source>
</evidence>
<dbReference type="Gene3D" id="3.30.1370.10">
    <property type="entry name" value="K Homology domain, type 1"/>
    <property type="match status" value="3"/>
</dbReference>
<evidence type="ECO:0000256" key="3">
    <source>
        <dbReference type="SAM" id="MobiDB-lite"/>
    </source>
</evidence>
<proteinExistence type="predicted"/>
<comment type="caution">
    <text evidence="5">The sequence shown here is derived from an EMBL/GenBank/DDBJ whole genome shotgun (WGS) entry which is preliminary data.</text>
</comment>
<dbReference type="PANTHER" id="PTHR10288">
    <property type="entry name" value="KH DOMAIN CONTAINING RNA BINDING PROTEIN"/>
    <property type="match status" value="1"/>
</dbReference>
<dbReference type="EMBL" id="JBGBPQ010000016">
    <property type="protein sequence ID" value="KAL1508226.1"/>
    <property type="molecule type" value="Genomic_DNA"/>
</dbReference>
<name>A0AB34IVY8_PRYPA</name>
<feature type="region of interest" description="Disordered" evidence="3">
    <location>
        <begin position="1"/>
        <end position="23"/>
    </location>
</feature>